<dbReference type="InterPro" id="IPR006118">
    <property type="entry name" value="Recombinase_CS"/>
</dbReference>
<evidence type="ECO:0000256" key="1">
    <source>
        <dbReference type="ARBA" id="ARBA00009913"/>
    </source>
</evidence>
<dbReference type="SMART" id="SM00857">
    <property type="entry name" value="Resolvase"/>
    <property type="match status" value="1"/>
</dbReference>
<protein>
    <submittedName>
        <fullName evidence="8">Recombinase family protein</fullName>
    </submittedName>
</protein>
<sequence>MKIGYARVSTIGQSLDSQIEQLNEHGVSEIFEEKVTGTSTKARNELERMIEYVREGDLIIVTKIDRLARSISDLSKIVTYLNDKGVSIKFLKEQLTFGAGNNNSLNTLLFNILGSFAQFERDLIVERTKEGRERSMRNGNRMGRKPSSSEKDVKKAIYLYENREENGLSVAEILRSTGVKKSTFYVKLKGDSLK</sequence>
<dbReference type="PANTHER" id="PTHR30461">
    <property type="entry name" value="DNA-INVERTASE FROM LAMBDOID PROPHAGE"/>
    <property type="match status" value="1"/>
</dbReference>
<keyword evidence="9" id="KW-1185">Reference proteome</keyword>
<dbReference type="PROSITE" id="PS00397">
    <property type="entry name" value="RECOMBINASES_1"/>
    <property type="match status" value="1"/>
</dbReference>
<evidence type="ECO:0000256" key="2">
    <source>
        <dbReference type="ARBA" id="ARBA00022908"/>
    </source>
</evidence>
<dbReference type="PROSITE" id="PS00398">
    <property type="entry name" value="RECOMBINASES_2"/>
    <property type="match status" value="1"/>
</dbReference>
<feature type="active site" description="O-(5'-phospho-DNA)-serine intermediate" evidence="5">
    <location>
        <position position="9"/>
    </location>
</feature>
<dbReference type="PROSITE" id="PS51736">
    <property type="entry name" value="RECOMBINASES_3"/>
    <property type="match status" value="1"/>
</dbReference>
<keyword evidence="2" id="KW-0229">DNA integration</keyword>
<evidence type="ECO:0000259" key="7">
    <source>
        <dbReference type="PROSITE" id="PS51736"/>
    </source>
</evidence>
<evidence type="ECO:0000256" key="3">
    <source>
        <dbReference type="ARBA" id="ARBA00023125"/>
    </source>
</evidence>
<reference evidence="8 9" key="1">
    <citation type="submission" date="2021-02" db="EMBL/GenBank/DDBJ databases">
        <title>FDA dAtabase for Regulatory Grade micrObial Sequences (FDA-ARGOS): Supporting development and validation of Infectious Disease Dx tests.</title>
        <authorList>
            <person name="Sproer C."/>
            <person name="Gronow S."/>
            <person name="Severitt S."/>
            <person name="Schroder I."/>
            <person name="Tallon L."/>
            <person name="Sadzewicz L."/>
            <person name="Zhao X."/>
            <person name="Boylan J."/>
            <person name="Ott S."/>
            <person name="Bowen H."/>
            <person name="Vavikolanu K."/>
            <person name="Mehta A."/>
            <person name="Aluvathingal J."/>
            <person name="Nadendla S."/>
            <person name="Lowell S."/>
            <person name="Myers T."/>
            <person name="Yan Y."/>
            <person name="Sichtig H."/>
        </authorList>
    </citation>
    <scope>NUCLEOTIDE SEQUENCE [LARGE SCALE GENOMIC DNA]</scope>
    <source>
        <strain evidence="8 9">FDAARGOS_1207</strain>
    </source>
</reference>
<evidence type="ECO:0000313" key="8">
    <source>
        <dbReference type="EMBL" id="QRO85948.1"/>
    </source>
</evidence>
<keyword evidence="4" id="KW-0233">DNA recombination</keyword>
<evidence type="ECO:0000256" key="4">
    <source>
        <dbReference type="ARBA" id="ARBA00023172"/>
    </source>
</evidence>
<feature type="domain" description="Resolvase/invertase-type recombinase catalytic" evidence="7">
    <location>
        <begin position="1"/>
        <end position="139"/>
    </location>
</feature>
<dbReference type="Gene3D" id="3.40.50.1390">
    <property type="entry name" value="Resolvase, N-terminal catalytic domain"/>
    <property type="match status" value="1"/>
</dbReference>
<feature type="region of interest" description="Disordered" evidence="6">
    <location>
        <begin position="130"/>
        <end position="150"/>
    </location>
</feature>
<organism evidence="8 9">
    <name type="scientific">Mammaliicoccus vitulinus</name>
    <dbReference type="NCBI Taxonomy" id="71237"/>
    <lineage>
        <taxon>Bacteria</taxon>
        <taxon>Bacillati</taxon>
        <taxon>Bacillota</taxon>
        <taxon>Bacilli</taxon>
        <taxon>Bacillales</taxon>
        <taxon>Staphylococcaceae</taxon>
        <taxon>Mammaliicoccus</taxon>
    </lineage>
</organism>
<accession>A0ABX7HHG3</accession>
<keyword evidence="3" id="KW-0238">DNA-binding</keyword>
<dbReference type="CDD" id="cd03768">
    <property type="entry name" value="SR_ResInv"/>
    <property type="match status" value="1"/>
</dbReference>
<evidence type="ECO:0000313" key="9">
    <source>
        <dbReference type="Proteomes" id="UP000627155"/>
    </source>
</evidence>
<dbReference type="PANTHER" id="PTHR30461:SF26">
    <property type="entry name" value="RESOLVASE HOMOLOG YNEB"/>
    <property type="match status" value="1"/>
</dbReference>
<dbReference type="EMBL" id="CP069486">
    <property type="protein sequence ID" value="QRO85948.1"/>
    <property type="molecule type" value="Genomic_DNA"/>
</dbReference>
<dbReference type="InterPro" id="IPR036162">
    <property type="entry name" value="Resolvase-like_N_sf"/>
</dbReference>
<evidence type="ECO:0000256" key="5">
    <source>
        <dbReference type="PROSITE-ProRule" id="PRU10137"/>
    </source>
</evidence>
<evidence type="ECO:0000256" key="6">
    <source>
        <dbReference type="SAM" id="MobiDB-lite"/>
    </source>
</evidence>
<dbReference type="Pfam" id="PF00239">
    <property type="entry name" value="Resolvase"/>
    <property type="match status" value="1"/>
</dbReference>
<gene>
    <name evidence="8" type="ORF">I6J37_04545</name>
</gene>
<dbReference type="SUPFAM" id="SSF53041">
    <property type="entry name" value="Resolvase-like"/>
    <property type="match status" value="1"/>
</dbReference>
<dbReference type="InterPro" id="IPR006119">
    <property type="entry name" value="Resolv_N"/>
</dbReference>
<comment type="similarity">
    <text evidence="1">Belongs to the site-specific recombinase resolvase family.</text>
</comment>
<dbReference type="Proteomes" id="UP000627155">
    <property type="component" value="Chromosome"/>
</dbReference>
<dbReference type="InterPro" id="IPR050639">
    <property type="entry name" value="SSR_resolvase"/>
</dbReference>
<dbReference type="RefSeq" id="WP_103323592.1">
    <property type="nucleotide sequence ID" value="NZ_CBCPHH010000005.1"/>
</dbReference>
<name>A0ABX7HHG3_9STAP</name>
<proteinExistence type="inferred from homology"/>